<keyword evidence="2" id="KW-1133">Transmembrane helix</keyword>
<feature type="compositionally biased region" description="Basic and acidic residues" evidence="1">
    <location>
        <begin position="11"/>
        <end position="26"/>
    </location>
</feature>
<gene>
    <name evidence="4" type="ORF">BECKFM1743A_GA0114220_104423</name>
    <name evidence="5" type="ORF">BECKFM1743B_GA0114221_102112</name>
    <name evidence="3" type="ORF">BECKFM1743C_GA0114222_103852</name>
</gene>
<dbReference type="EMBL" id="CAADEZ010000442">
    <property type="protein sequence ID" value="VFJ67273.1"/>
    <property type="molecule type" value="Genomic_DNA"/>
</dbReference>
<accession>A0A450TDN0</accession>
<keyword evidence="2" id="KW-0812">Transmembrane</keyword>
<proteinExistence type="predicted"/>
<reference evidence="3" key="1">
    <citation type="submission" date="2019-02" db="EMBL/GenBank/DDBJ databases">
        <authorList>
            <person name="Gruber-Vodicka R. H."/>
            <person name="Seah K. B. B."/>
        </authorList>
    </citation>
    <scope>NUCLEOTIDE SEQUENCE</scope>
    <source>
        <strain evidence="4">BECK_BZ163</strain>
        <strain evidence="5">BECK_BZ164</strain>
        <strain evidence="3">BECK_BZ165</strain>
    </source>
</reference>
<protein>
    <recommendedName>
        <fullName evidence="6">SMODS and SLOG-associating 2TM effector domain-containing protein</fullName>
    </recommendedName>
</protein>
<dbReference type="AlphaFoldDB" id="A0A450TDN0"/>
<feature type="transmembrane region" description="Helical" evidence="2">
    <location>
        <begin position="70"/>
        <end position="86"/>
    </location>
</feature>
<feature type="region of interest" description="Disordered" evidence="1">
    <location>
        <begin position="1"/>
        <end position="31"/>
    </location>
</feature>
<keyword evidence="2" id="KW-0472">Membrane</keyword>
<dbReference type="EMBL" id="CAADFL010000211">
    <property type="protein sequence ID" value="VFK11852.1"/>
    <property type="molecule type" value="Genomic_DNA"/>
</dbReference>
<evidence type="ECO:0000313" key="3">
    <source>
        <dbReference type="EMBL" id="VFJ65068.1"/>
    </source>
</evidence>
<evidence type="ECO:0000313" key="5">
    <source>
        <dbReference type="EMBL" id="VFK11852.1"/>
    </source>
</evidence>
<organism evidence="3">
    <name type="scientific">Candidatus Kentrum sp. FM</name>
    <dbReference type="NCBI Taxonomy" id="2126340"/>
    <lineage>
        <taxon>Bacteria</taxon>
        <taxon>Pseudomonadati</taxon>
        <taxon>Pseudomonadota</taxon>
        <taxon>Gammaproteobacteria</taxon>
        <taxon>Candidatus Kentrum</taxon>
    </lineage>
</organism>
<name>A0A450TDN0_9GAMM</name>
<sequence length="207" mass="23488">MQTATGKATRTKAESPATDREKECPGRDNQTIGAATTTASEEISNILFDCERLSMYHAIRRDFWDKLHRLSLFLVVLAGTASFAAISEELDIWWLPLMAPLFGLASVVFDFSGHARIHENLCRRFTIVHGEALTNPDDVKTLQTKIHEIYADEPPTYRALDAWSHNLACKGRGQEKWEVEISPIHLALKNLWPFWFAEYPKKSSIAE</sequence>
<evidence type="ECO:0000256" key="2">
    <source>
        <dbReference type="SAM" id="Phobius"/>
    </source>
</evidence>
<evidence type="ECO:0000313" key="4">
    <source>
        <dbReference type="EMBL" id="VFJ67273.1"/>
    </source>
</evidence>
<dbReference type="EMBL" id="CAADFA010000385">
    <property type="protein sequence ID" value="VFJ65068.1"/>
    <property type="molecule type" value="Genomic_DNA"/>
</dbReference>
<feature type="transmembrane region" description="Helical" evidence="2">
    <location>
        <begin position="92"/>
        <end position="111"/>
    </location>
</feature>
<evidence type="ECO:0008006" key="6">
    <source>
        <dbReference type="Google" id="ProtNLM"/>
    </source>
</evidence>
<evidence type="ECO:0000256" key="1">
    <source>
        <dbReference type="SAM" id="MobiDB-lite"/>
    </source>
</evidence>